<name>A0ABR2HZP5_9PEZI</name>
<dbReference type="Proteomes" id="UP001390339">
    <property type="component" value="Unassembled WGS sequence"/>
</dbReference>
<proteinExistence type="predicted"/>
<gene>
    <name evidence="1" type="ORF">PGQ11_011258</name>
</gene>
<protein>
    <submittedName>
        <fullName evidence="1">Uncharacterized protein</fullName>
    </submittedName>
</protein>
<accession>A0ABR2HZP5</accession>
<evidence type="ECO:0000313" key="1">
    <source>
        <dbReference type="EMBL" id="KAK8855346.1"/>
    </source>
</evidence>
<reference evidence="1 2" key="1">
    <citation type="journal article" date="2024" name="IMA Fungus">
        <title>Apiospora arundinis, a panoply of carbohydrate-active enzymes and secondary metabolites.</title>
        <authorList>
            <person name="Sorensen T."/>
            <person name="Petersen C."/>
            <person name="Muurmann A.T."/>
            <person name="Christiansen J.V."/>
            <person name="Brundto M.L."/>
            <person name="Overgaard C.K."/>
            <person name="Boysen A.T."/>
            <person name="Wollenberg R.D."/>
            <person name="Larsen T.O."/>
            <person name="Sorensen J.L."/>
            <person name="Nielsen K.L."/>
            <person name="Sondergaard T.E."/>
        </authorList>
    </citation>
    <scope>NUCLEOTIDE SEQUENCE [LARGE SCALE GENOMIC DNA]</scope>
    <source>
        <strain evidence="1 2">AAU 773</strain>
    </source>
</reference>
<organism evidence="1 2">
    <name type="scientific">Apiospora arundinis</name>
    <dbReference type="NCBI Taxonomy" id="335852"/>
    <lineage>
        <taxon>Eukaryota</taxon>
        <taxon>Fungi</taxon>
        <taxon>Dikarya</taxon>
        <taxon>Ascomycota</taxon>
        <taxon>Pezizomycotina</taxon>
        <taxon>Sordariomycetes</taxon>
        <taxon>Xylariomycetidae</taxon>
        <taxon>Amphisphaeriales</taxon>
        <taxon>Apiosporaceae</taxon>
        <taxon>Apiospora</taxon>
    </lineage>
</organism>
<evidence type="ECO:0000313" key="2">
    <source>
        <dbReference type="Proteomes" id="UP001390339"/>
    </source>
</evidence>
<keyword evidence="2" id="KW-1185">Reference proteome</keyword>
<dbReference type="EMBL" id="JAPCWZ010000007">
    <property type="protein sequence ID" value="KAK8855346.1"/>
    <property type="molecule type" value="Genomic_DNA"/>
</dbReference>
<comment type="caution">
    <text evidence="1">The sequence shown here is derived from an EMBL/GenBank/DDBJ whole genome shotgun (WGS) entry which is preliminary data.</text>
</comment>
<sequence>MLYQSHIILTRKHARVVSLQDSWFLKECQMGKRLSLGDVQARESLAAASTTYPVGLATRN</sequence>